<dbReference type="PANTHER" id="PTHR42760">
    <property type="entry name" value="SHORT-CHAIN DEHYDROGENASES/REDUCTASES FAMILY MEMBER"/>
    <property type="match status" value="1"/>
</dbReference>
<dbReference type="InterPro" id="IPR020904">
    <property type="entry name" value="Sc_DH/Rdtase_CS"/>
</dbReference>
<evidence type="ECO:0000256" key="1">
    <source>
        <dbReference type="ARBA" id="ARBA00006484"/>
    </source>
</evidence>
<accession>A0ABU1WN18</accession>
<dbReference type="PRINTS" id="PR00081">
    <property type="entry name" value="GDHRDH"/>
</dbReference>
<gene>
    <name evidence="4" type="ORF">J2W49_002649</name>
</gene>
<proteinExistence type="inferred from homology"/>
<dbReference type="InterPro" id="IPR036291">
    <property type="entry name" value="NAD(P)-bd_dom_sf"/>
</dbReference>
<keyword evidence="2 4" id="KW-0560">Oxidoreductase</keyword>
<dbReference type="SMART" id="SM00822">
    <property type="entry name" value="PKS_KR"/>
    <property type="match status" value="1"/>
</dbReference>
<dbReference type="InterPro" id="IPR057326">
    <property type="entry name" value="KR_dom"/>
</dbReference>
<feature type="domain" description="Ketoreductase" evidence="3">
    <location>
        <begin position="9"/>
        <end position="186"/>
    </location>
</feature>
<dbReference type="RefSeq" id="WP_310316623.1">
    <property type="nucleotide sequence ID" value="NZ_JAVDWU010000005.1"/>
</dbReference>
<keyword evidence="5" id="KW-1185">Reference proteome</keyword>
<dbReference type="PROSITE" id="PS00061">
    <property type="entry name" value="ADH_SHORT"/>
    <property type="match status" value="1"/>
</dbReference>
<dbReference type="EMBL" id="JAVDWU010000005">
    <property type="protein sequence ID" value="MDR7150686.1"/>
    <property type="molecule type" value="Genomic_DNA"/>
</dbReference>
<evidence type="ECO:0000256" key="2">
    <source>
        <dbReference type="ARBA" id="ARBA00023002"/>
    </source>
</evidence>
<dbReference type="GO" id="GO:0004316">
    <property type="term" value="F:3-oxoacyl-[acyl-carrier-protein] reductase (NADPH) activity"/>
    <property type="evidence" value="ECO:0007669"/>
    <property type="project" value="UniProtKB-EC"/>
</dbReference>
<reference evidence="4 5" key="1">
    <citation type="submission" date="2023-07" db="EMBL/GenBank/DDBJ databases">
        <title>Sorghum-associated microbial communities from plants grown in Nebraska, USA.</title>
        <authorList>
            <person name="Schachtman D."/>
        </authorList>
    </citation>
    <scope>NUCLEOTIDE SEQUENCE [LARGE SCALE GENOMIC DNA]</scope>
    <source>
        <strain evidence="4 5">4249</strain>
    </source>
</reference>
<comment type="caution">
    <text evidence="4">The sequence shown here is derived from an EMBL/GenBank/DDBJ whole genome shotgun (WGS) entry which is preliminary data.</text>
</comment>
<protein>
    <submittedName>
        <fullName evidence="4">3-oxoacyl-[acyl-carrier protein] reductase</fullName>
        <ecNumber evidence="4">1.1.1.100</ecNumber>
    </submittedName>
</protein>
<dbReference type="PANTHER" id="PTHR42760:SF133">
    <property type="entry name" value="3-OXOACYL-[ACYL-CARRIER-PROTEIN] REDUCTASE"/>
    <property type="match status" value="1"/>
</dbReference>
<sequence>MNNNTLNGKVAVVTGAGGTMGRAVVEALVQQGCRVAMVDVHAGPMGAVRERLGASVGVHVCDIRDAREVNKAHADIVQAWSAVDILVNNAGVLSNHKVESTTLAEWREVLAVNLDGALFWSQCVTPAMKERRWGRIINTGSLASKTGGLTAGTAYSVSKGAIGALTFSLARELAAFGVTANAIAPAYVKTPMVTEQLNDAQRQALLQQIPVGRFCEPEEFAHVVTFLASPLSGFITGEIIDLNGGLHMD</sequence>
<name>A0ABU1WN18_9BURK</name>
<evidence type="ECO:0000313" key="5">
    <source>
        <dbReference type="Proteomes" id="UP001265700"/>
    </source>
</evidence>
<dbReference type="InterPro" id="IPR002347">
    <property type="entry name" value="SDR_fam"/>
</dbReference>
<organism evidence="4 5">
    <name type="scientific">Hydrogenophaga palleronii</name>
    <dbReference type="NCBI Taxonomy" id="65655"/>
    <lineage>
        <taxon>Bacteria</taxon>
        <taxon>Pseudomonadati</taxon>
        <taxon>Pseudomonadota</taxon>
        <taxon>Betaproteobacteria</taxon>
        <taxon>Burkholderiales</taxon>
        <taxon>Comamonadaceae</taxon>
        <taxon>Hydrogenophaga</taxon>
    </lineage>
</organism>
<dbReference type="Gene3D" id="3.40.50.720">
    <property type="entry name" value="NAD(P)-binding Rossmann-like Domain"/>
    <property type="match status" value="1"/>
</dbReference>
<comment type="similarity">
    <text evidence="1">Belongs to the short-chain dehydrogenases/reductases (SDR) family.</text>
</comment>
<evidence type="ECO:0000313" key="4">
    <source>
        <dbReference type="EMBL" id="MDR7150686.1"/>
    </source>
</evidence>
<evidence type="ECO:0000259" key="3">
    <source>
        <dbReference type="SMART" id="SM00822"/>
    </source>
</evidence>
<dbReference type="Proteomes" id="UP001265700">
    <property type="component" value="Unassembled WGS sequence"/>
</dbReference>
<dbReference type="PRINTS" id="PR00080">
    <property type="entry name" value="SDRFAMILY"/>
</dbReference>
<dbReference type="SUPFAM" id="SSF51735">
    <property type="entry name" value="NAD(P)-binding Rossmann-fold domains"/>
    <property type="match status" value="1"/>
</dbReference>
<dbReference type="EC" id="1.1.1.100" evidence="4"/>
<dbReference type="Pfam" id="PF13561">
    <property type="entry name" value="adh_short_C2"/>
    <property type="match status" value="1"/>
</dbReference>